<proteinExistence type="predicted"/>
<dbReference type="OrthoDB" id="3680851at2"/>
<dbReference type="SFLD" id="SFLDS00003">
    <property type="entry name" value="Haloacid_Dehalogenase"/>
    <property type="match status" value="1"/>
</dbReference>
<dbReference type="InterPro" id="IPR036412">
    <property type="entry name" value="HAD-like_sf"/>
</dbReference>
<reference evidence="5 6" key="1">
    <citation type="submission" date="2019-06" db="EMBL/GenBank/DDBJ databases">
        <title>Draft genome of Streptomyces sedi sp. JCM16909.</title>
        <authorList>
            <person name="Klykleung N."/>
            <person name="Tanasupawat S."/>
            <person name="Kudo T."/>
            <person name="Yuki M."/>
            <person name="Ohkuma M."/>
        </authorList>
    </citation>
    <scope>NUCLEOTIDE SEQUENCE [LARGE SCALE GENOMIC DNA]</scope>
    <source>
        <strain evidence="5 6">JCM 16909</strain>
    </source>
</reference>
<accession>A0A5C4UQL2</accession>
<dbReference type="RefSeq" id="WP_139649388.1">
    <property type="nucleotide sequence ID" value="NZ_BAAAZS010000035.1"/>
</dbReference>
<dbReference type="Gene3D" id="1.20.120.710">
    <property type="entry name" value="Haloacid dehalogenase hydrolase-like domain"/>
    <property type="match status" value="1"/>
</dbReference>
<dbReference type="PANTHER" id="PTHR46470:SF2">
    <property type="entry name" value="GLYCERALDEHYDE 3-PHOSPHATE PHOSPHATASE"/>
    <property type="match status" value="1"/>
</dbReference>
<evidence type="ECO:0000256" key="4">
    <source>
        <dbReference type="ARBA" id="ARBA00022842"/>
    </source>
</evidence>
<comment type="cofactor">
    <cofactor evidence="1">
        <name>Mg(2+)</name>
        <dbReference type="ChEBI" id="CHEBI:18420"/>
    </cofactor>
</comment>
<dbReference type="InterPro" id="IPR006439">
    <property type="entry name" value="HAD-SF_hydro_IA"/>
</dbReference>
<dbReference type="GO" id="GO:0046872">
    <property type="term" value="F:metal ion binding"/>
    <property type="evidence" value="ECO:0007669"/>
    <property type="project" value="UniProtKB-KW"/>
</dbReference>
<dbReference type="SFLD" id="SFLDG01129">
    <property type="entry name" value="C1.5:_HAD__Beta-PGM__Phosphata"/>
    <property type="match status" value="1"/>
</dbReference>
<dbReference type="PRINTS" id="PR00413">
    <property type="entry name" value="HADHALOGNASE"/>
</dbReference>
<keyword evidence="4" id="KW-0460">Magnesium</keyword>
<dbReference type="GO" id="GO:0016791">
    <property type="term" value="F:phosphatase activity"/>
    <property type="evidence" value="ECO:0007669"/>
    <property type="project" value="TreeGrafter"/>
</dbReference>
<dbReference type="Proteomes" id="UP000311713">
    <property type="component" value="Unassembled WGS sequence"/>
</dbReference>
<keyword evidence="6" id="KW-1185">Reference proteome</keyword>
<dbReference type="InterPro" id="IPR051400">
    <property type="entry name" value="HAD-like_hydrolase"/>
</dbReference>
<organism evidence="5 6">
    <name type="scientific">Streptomyces sedi</name>
    <dbReference type="NCBI Taxonomy" id="555059"/>
    <lineage>
        <taxon>Bacteria</taxon>
        <taxon>Bacillati</taxon>
        <taxon>Actinomycetota</taxon>
        <taxon>Actinomycetes</taxon>
        <taxon>Kitasatosporales</taxon>
        <taxon>Streptomycetaceae</taxon>
        <taxon>Streptomyces</taxon>
    </lineage>
</organism>
<gene>
    <name evidence="5" type="ORF">FH715_25520</name>
</gene>
<dbReference type="SUPFAM" id="SSF56784">
    <property type="entry name" value="HAD-like"/>
    <property type="match status" value="1"/>
</dbReference>
<keyword evidence="3 5" id="KW-0378">Hydrolase</keyword>
<dbReference type="InterPro" id="IPR023214">
    <property type="entry name" value="HAD_sf"/>
</dbReference>
<dbReference type="AlphaFoldDB" id="A0A5C4UQL2"/>
<dbReference type="EMBL" id="VDGT01000026">
    <property type="protein sequence ID" value="TNM25924.1"/>
    <property type="molecule type" value="Genomic_DNA"/>
</dbReference>
<evidence type="ECO:0000256" key="1">
    <source>
        <dbReference type="ARBA" id="ARBA00001946"/>
    </source>
</evidence>
<evidence type="ECO:0000256" key="2">
    <source>
        <dbReference type="ARBA" id="ARBA00022723"/>
    </source>
</evidence>
<evidence type="ECO:0000256" key="3">
    <source>
        <dbReference type="ARBA" id="ARBA00022801"/>
    </source>
</evidence>
<comment type="caution">
    <text evidence="5">The sequence shown here is derived from an EMBL/GenBank/DDBJ whole genome shotgun (WGS) entry which is preliminary data.</text>
</comment>
<evidence type="ECO:0000313" key="6">
    <source>
        <dbReference type="Proteomes" id="UP000311713"/>
    </source>
</evidence>
<name>A0A5C4UQL2_9ACTN</name>
<protein>
    <submittedName>
        <fullName evidence="5">HAD family hydrolase</fullName>
    </submittedName>
</protein>
<evidence type="ECO:0000313" key="5">
    <source>
        <dbReference type="EMBL" id="TNM25924.1"/>
    </source>
</evidence>
<keyword evidence="2" id="KW-0479">Metal-binding</keyword>
<dbReference type="Gene3D" id="3.40.50.1000">
    <property type="entry name" value="HAD superfamily/HAD-like"/>
    <property type="match status" value="1"/>
</dbReference>
<dbReference type="NCBIfam" id="TIGR01549">
    <property type="entry name" value="HAD-SF-IA-v1"/>
    <property type="match status" value="1"/>
</dbReference>
<dbReference type="PANTHER" id="PTHR46470">
    <property type="entry name" value="N-ACYLNEURAMINATE-9-PHOSPHATASE"/>
    <property type="match status" value="1"/>
</dbReference>
<dbReference type="Pfam" id="PF00702">
    <property type="entry name" value="Hydrolase"/>
    <property type="match status" value="1"/>
</dbReference>
<dbReference type="GO" id="GO:0044281">
    <property type="term" value="P:small molecule metabolic process"/>
    <property type="evidence" value="ECO:0007669"/>
    <property type="project" value="UniProtKB-ARBA"/>
</dbReference>
<sequence>MEGPRSVGRLALFDLDDTLVDRGRGFARWAREFALSRGWGEREERWLLASDQESTGGRREFFGRVREEFGLAESADELWAGYRSRMPDLVVCPPETLNGLTALRRAGWRVGVVTNGAHDNQSAKIERTGIGAVVDGFCTSGELGIRKPDARVFRVAAERCGADLARGGWMVGDHPTDDIAGGRAAGLHTVWITHGRPRPAGTPAELEAADATEAIALLGRRS</sequence>